<accession>A0A7K8VGU1</accession>
<dbReference type="InterPro" id="IPR034505">
    <property type="entry name" value="Coproporphyrinogen-III_oxidase"/>
</dbReference>
<reference evidence="3 4" key="1">
    <citation type="submission" date="2019-09" db="EMBL/GenBank/DDBJ databases">
        <title>Bird 10,000 Genomes (B10K) Project - Family phase.</title>
        <authorList>
            <person name="Zhang G."/>
        </authorList>
    </citation>
    <scope>NUCLEOTIDE SEQUENCE [LARGE SCALE GENOMIC DNA]</scope>
    <source>
        <strain evidence="3">B10K-DU-001-07</strain>
        <tissue evidence="3">Muscle</tissue>
    </source>
</reference>
<feature type="domain" description="Radical SAM core" evidence="1">
    <location>
        <begin position="2"/>
        <end position="114"/>
    </location>
</feature>
<evidence type="ECO:0000313" key="4">
    <source>
        <dbReference type="Proteomes" id="UP000542434"/>
    </source>
</evidence>
<evidence type="ECO:0000259" key="2">
    <source>
        <dbReference type="Pfam" id="PF06969"/>
    </source>
</evidence>
<feature type="domain" description="HemN C-terminal" evidence="2">
    <location>
        <begin position="164"/>
        <end position="233"/>
    </location>
</feature>
<dbReference type="Pfam" id="PF06969">
    <property type="entry name" value="HemN_C"/>
    <property type="match status" value="1"/>
</dbReference>
<gene>
    <name evidence="3" type="primary">Rsad1</name>
    <name evidence="3" type="ORF">CICNIG_R00629</name>
</gene>
<dbReference type="PANTHER" id="PTHR13932">
    <property type="entry name" value="COPROPORPHYRINIGEN III OXIDASE"/>
    <property type="match status" value="1"/>
</dbReference>
<feature type="non-terminal residue" evidence="3">
    <location>
        <position position="246"/>
    </location>
</feature>
<dbReference type="PANTHER" id="PTHR13932:SF5">
    <property type="entry name" value="RADICAL S-ADENOSYL METHIONINE DOMAIN-CONTAINING PROTEIN 1, MITOCHONDRIAL"/>
    <property type="match status" value="1"/>
</dbReference>
<organism evidence="3 4">
    <name type="scientific">Ciccaba nigrolineata</name>
    <dbReference type="NCBI Taxonomy" id="1118524"/>
    <lineage>
        <taxon>Eukaryota</taxon>
        <taxon>Metazoa</taxon>
        <taxon>Chordata</taxon>
        <taxon>Craniata</taxon>
        <taxon>Vertebrata</taxon>
        <taxon>Euteleostomi</taxon>
        <taxon>Archelosauria</taxon>
        <taxon>Archosauria</taxon>
        <taxon>Dinosauria</taxon>
        <taxon>Saurischia</taxon>
        <taxon>Theropoda</taxon>
        <taxon>Coelurosauria</taxon>
        <taxon>Aves</taxon>
        <taxon>Neognathae</taxon>
        <taxon>Neoaves</taxon>
        <taxon>Telluraves</taxon>
        <taxon>Strigiformes</taxon>
        <taxon>Strigidae</taxon>
        <taxon>Ciccaba</taxon>
    </lineage>
</organism>
<evidence type="ECO:0000313" key="3">
    <source>
        <dbReference type="EMBL" id="NXF65921.1"/>
    </source>
</evidence>
<dbReference type="AlphaFoldDB" id="A0A7K8VGU1"/>
<dbReference type="GO" id="GO:0003824">
    <property type="term" value="F:catalytic activity"/>
    <property type="evidence" value="ECO:0007669"/>
    <property type="project" value="InterPro"/>
</dbReference>
<sequence length="246" mass="26421">WPYCRKRCSYCNFNKYVVPAVDEAAMRACLVREARTLLRLSQVQSVTSVFFGGGTPSLASPRTIAAVLEAVAGAAHLPDGAEVTLEANPSSAGTPRLAGFKAAGVNRLSVGVQYIGVGPGAHGRFVLRGEGGCSREARVQTLEPDAWMREVQSRGHGTRKRVVLSPLEQLEEVLALGLRTDEGVTHERWGHFSPHLSLEAIFGVPGEVKALQQQGWLVLDGGGLRCTWEGLALLDSLLPALLCQLQ</sequence>
<protein>
    <submittedName>
        <fullName evidence="3">RSAD1 protein</fullName>
    </submittedName>
</protein>
<dbReference type="InterPro" id="IPR058240">
    <property type="entry name" value="rSAM_sf"/>
</dbReference>
<dbReference type="InterPro" id="IPR007197">
    <property type="entry name" value="rSAM"/>
</dbReference>
<name>A0A7K8VGU1_9STRI</name>
<dbReference type="GO" id="GO:0005739">
    <property type="term" value="C:mitochondrion"/>
    <property type="evidence" value="ECO:0007669"/>
    <property type="project" value="TreeGrafter"/>
</dbReference>
<dbReference type="SUPFAM" id="SSF102114">
    <property type="entry name" value="Radical SAM enzymes"/>
    <property type="match status" value="1"/>
</dbReference>
<proteinExistence type="predicted"/>
<dbReference type="Proteomes" id="UP000542434">
    <property type="component" value="Unassembled WGS sequence"/>
</dbReference>
<feature type="non-terminal residue" evidence="3">
    <location>
        <position position="1"/>
    </location>
</feature>
<evidence type="ECO:0000259" key="1">
    <source>
        <dbReference type="Pfam" id="PF04055"/>
    </source>
</evidence>
<keyword evidence="4" id="KW-1185">Reference proteome</keyword>
<comment type="caution">
    <text evidence="3">The sequence shown here is derived from an EMBL/GenBank/DDBJ whole genome shotgun (WGS) entry which is preliminary data.</text>
</comment>
<dbReference type="GO" id="GO:0051539">
    <property type="term" value="F:4 iron, 4 sulfur cluster binding"/>
    <property type="evidence" value="ECO:0007669"/>
    <property type="project" value="TreeGrafter"/>
</dbReference>
<dbReference type="GO" id="GO:0006779">
    <property type="term" value="P:porphyrin-containing compound biosynthetic process"/>
    <property type="evidence" value="ECO:0007669"/>
    <property type="project" value="TreeGrafter"/>
</dbReference>
<dbReference type="InterPro" id="IPR010723">
    <property type="entry name" value="HemN_C"/>
</dbReference>
<dbReference type="SFLD" id="SFLDS00029">
    <property type="entry name" value="Radical_SAM"/>
    <property type="match status" value="1"/>
</dbReference>
<dbReference type="EMBL" id="VWZC01010398">
    <property type="protein sequence ID" value="NXF65921.1"/>
    <property type="molecule type" value="Genomic_DNA"/>
</dbReference>
<dbReference type="Pfam" id="PF04055">
    <property type="entry name" value="Radical_SAM"/>
    <property type="match status" value="1"/>
</dbReference>